<sequence>MCQRVTCPKCGKQTWSGCGKHIEQALAGVPPAQRCTCPKK</sequence>
<proteinExistence type="predicted"/>
<name>A0A1V0SKJ6_9VIRU</name>
<accession>A0A1V0SKJ6</accession>
<evidence type="ECO:0000313" key="1">
    <source>
        <dbReference type="EMBL" id="ARF12247.1"/>
    </source>
</evidence>
<dbReference type="EMBL" id="KY684111">
    <property type="protein sequence ID" value="ARF12247.1"/>
    <property type="molecule type" value="Genomic_DNA"/>
</dbReference>
<dbReference type="PANTHER" id="PTHR34724">
    <property type="entry name" value="OS12G0596101 PROTEIN"/>
    <property type="match status" value="1"/>
</dbReference>
<reference evidence="1" key="1">
    <citation type="journal article" date="2017" name="Science">
        <title>Giant viruses with an expanded complement of translation system components.</title>
        <authorList>
            <person name="Schulz F."/>
            <person name="Yutin N."/>
            <person name="Ivanova N.N."/>
            <person name="Ortega D.R."/>
            <person name="Lee T.K."/>
            <person name="Vierheilig J."/>
            <person name="Daims H."/>
            <person name="Horn M."/>
            <person name="Wagner M."/>
            <person name="Jensen G.J."/>
            <person name="Kyrpides N.C."/>
            <person name="Koonin E.V."/>
            <person name="Woyke T."/>
        </authorList>
    </citation>
    <scope>NUCLEOTIDE SEQUENCE</scope>
    <source>
        <strain evidence="1">KNV1</strain>
    </source>
</reference>
<dbReference type="PANTHER" id="PTHR34724:SF2">
    <property type="entry name" value="OS12G0596101 PROTEIN"/>
    <property type="match status" value="1"/>
</dbReference>
<protein>
    <submittedName>
        <fullName evidence="1">Uncharacterized protein</fullName>
    </submittedName>
</protein>
<gene>
    <name evidence="1" type="ORF">Klosneuvirus_4_62</name>
</gene>
<organism evidence="1">
    <name type="scientific">Klosneuvirus KNV1</name>
    <dbReference type="NCBI Taxonomy" id="1977640"/>
    <lineage>
        <taxon>Viruses</taxon>
        <taxon>Varidnaviria</taxon>
        <taxon>Bamfordvirae</taxon>
        <taxon>Nucleocytoviricota</taxon>
        <taxon>Megaviricetes</taxon>
        <taxon>Imitervirales</taxon>
        <taxon>Mimiviridae</taxon>
        <taxon>Klosneuvirinae</taxon>
        <taxon>Klosneuvirus</taxon>
    </lineage>
</organism>